<feature type="transmembrane region" description="Helical" evidence="1">
    <location>
        <begin position="108"/>
        <end position="129"/>
    </location>
</feature>
<evidence type="ECO:0000259" key="2">
    <source>
        <dbReference type="Pfam" id="PF19316"/>
    </source>
</evidence>
<evidence type="ECO:0000313" key="4">
    <source>
        <dbReference type="Proteomes" id="UP000235965"/>
    </source>
</evidence>
<dbReference type="InterPro" id="IPR039527">
    <property type="entry name" value="PIGG/GPI7"/>
</dbReference>
<protein>
    <recommendedName>
        <fullName evidence="2">GPI ethanolamine phosphate transferase 2 C-terminal domain-containing protein</fullName>
    </recommendedName>
</protein>
<sequence>MKIRPHPVPLMLTTLINIMLLSMSVLWCSLSQSTSILCSYSLIAIPIILGIIIVVGVNTTLILTSTFQRIHISQILHPGQGRIILVVGTLLHVISLSSSSFIEEEHQIWYFLWLTFAVVILYELFCTMFSKKPSVPTDKRHSSLEKPMPGRLLLSWLGLPLLHRILRKWNQTGDKWASLPDAGDWLIQQEQKTYLSVVFLLGLVAVCYCCLYIPEHYPGTYKWLIDAVLCTAAAVCVYCYRSAIGNVDFPFSYPQDRGVMEARIFWSILTLLITNSIGQTLYEMKVQHSSSLRRLGCLLRKLTCCWLLICALLHRPHNVILLPAQVFMSHCVGTAYASHRCLTTNTWWLVVAHVWIGTVVYFYQGNSNSLATIDIASGYVGQIGYNPMVVGTLLIINTYSAPILSYLLLLSKLIFQNQKEGIDRFWEQFHSFHHCIALLRLLPVAVYVVLVTFLRYHLFVWTVFSPKLLYEVTHTLVVSFVMLLINIFAVAVVRNVQT</sequence>
<feature type="transmembrane region" description="Helical" evidence="1">
    <location>
        <begin position="83"/>
        <end position="102"/>
    </location>
</feature>
<dbReference type="PANTHER" id="PTHR23072">
    <property type="entry name" value="PHOSPHATIDYLINOSITOL GLYCAN-RELATED"/>
    <property type="match status" value="1"/>
</dbReference>
<feature type="transmembrane region" description="Helical" evidence="1">
    <location>
        <begin position="223"/>
        <end position="244"/>
    </location>
</feature>
<feature type="transmembrane region" description="Helical" evidence="1">
    <location>
        <begin position="193"/>
        <end position="211"/>
    </location>
</feature>
<keyword evidence="4" id="KW-1185">Reference proteome</keyword>
<keyword evidence="1" id="KW-0472">Membrane</keyword>
<dbReference type="InParanoid" id="A0A2J7QEK3"/>
<dbReference type="Pfam" id="PF19316">
    <property type="entry name" value="PIGO_PIGG"/>
    <property type="match status" value="1"/>
</dbReference>
<feature type="transmembrane region" description="Helical" evidence="1">
    <location>
        <begin position="39"/>
        <end position="63"/>
    </location>
</feature>
<dbReference type="STRING" id="105785.A0A2J7QEK3"/>
<feature type="transmembrane region" description="Helical" evidence="1">
    <location>
        <begin position="7"/>
        <end position="27"/>
    </location>
</feature>
<dbReference type="GO" id="GO:0005789">
    <property type="term" value="C:endoplasmic reticulum membrane"/>
    <property type="evidence" value="ECO:0007669"/>
    <property type="project" value="TreeGrafter"/>
</dbReference>
<dbReference type="GO" id="GO:0006506">
    <property type="term" value="P:GPI anchor biosynthetic process"/>
    <property type="evidence" value="ECO:0007669"/>
    <property type="project" value="InterPro"/>
</dbReference>
<keyword evidence="1" id="KW-1133">Transmembrane helix</keyword>
<dbReference type="Proteomes" id="UP000235965">
    <property type="component" value="Unassembled WGS sequence"/>
</dbReference>
<dbReference type="OrthoDB" id="272139at2759"/>
<keyword evidence="1" id="KW-0812">Transmembrane</keyword>
<feature type="transmembrane region" description="Helical" evidence="1">
    <location>
        <begin position="345"/>
        <end position="363"/>
    </location>
</feature>
<accession>A0A2J7QEK3</accession>
<comment type="caution">
    <text evidence="3">The sequence shown here is derived from an EMBL/GenBank/DDBJ whole genome shotgun (WGS) entry which is preliminary data.</text>
</comment>
<dbReference type="GO" id="GO:0051267">
    <property type="term" value="F:CP2 mannose-ethanolamine phosphotransferase activity"/>
    <property type="evidence" value="ECO:0007669"/>
    <property type="project" value="TreeGrafter"/>
</dbReference>
<dbReference type="InterPro" id="IPR045687">
    <property type="entry name" value="PIGG/GPI7_C"/>
</dbReference>
<dbReference type="FunCoup" id="A0A2J7QEK3">
    <property type="interactions" value="801"/>
</dbReference>
<dbReference type="AlphaFoldDB" id="A0A2J7QEK3"/>
<feature type="transmembrane region" description="Helical" evidence="1">
    <location>
        <begin position="383"/>
        <end position="410"/>
    </location>
</feature>
<feature type="transmembrane region" description="Helical" evidence="1">
    <location>
        <begin position="474"/>
        <end position="493"/>
    </location>
</feature>
<feature type="transmembrane region" description="Helical" evidence="1">
    <location>
        <begin position="431"/>
        <end position="454"/>
    </location>
</feature>
<dbReference type="EMBL" id="NEVH01015309">
    <property type="protein sequence ID" value="PNF27005.1"/>
    <property type="molecule type" value="Genomic_DNA"/>
</dbReference>
<evidence type="ECO:0000256" key="1">
    <source>
        <dbReference type="SAM" id="Phobius"/>
    </source>
</evidence>
<feature type="domain" description="GPI ethanolamine phosphate transferase 2 C-terminal" evidence="2">
    <location>
        <begin position="56"/>
        <end position="482"/>
    </location>
</feature>
<reference evidence="3 4" key="1">
    <citation type="submission" date="2017-12" db="EMBL/GenBank/DDBJ databases">
        <title>Hemimetabolous genomes reveal molecular basis of termite eusociality.</title>
        <authorList>
            <person name="Harrison M.C."/>
            <person name="Jongepier E."/>
            <person name="Robertson H.M."/>
            <person name="Arning N."/>
            <person name="Bitard-Feildel T."/>
            <person name="Chao H."/>
            <person name="Childers C.P."/>
            <person name="Dinh H."/>
            <person name="Doddapaneni H."/>
            <person name="Dugan S."/>
            <person name="Gowin J."/>
            <person name="Greiner C."/>
            <person name="Han Y."/>
            <person name="Hu H."/>
            <person name="Hughes D.S.T."/>
            <person name="Huylmans A.-K."/>
            <person name="Kemena C."/>
            <person name="Kremer L.P.M."/>
            <person name="Lee S.L."/>
            <person name="Lopez-Ezquerra A."/>
            <person name="Mallet L."/>
            <person name="Monroy-Kuhn J.M."/>
            <person name="Moser A."/>
            <person name="Murali S.C."/>
            <person name="Muzny D.M."/>
            <person name="Otani S."/>
            <person name="Piulachs M.-D."/>
            <person name="Poelchau M."/>
            <person name="Qu J."/>
            <person name="Schaub F."/>
            <person name="Wada-Katsumata A."/>
            <person name="Worley K.C."/>
            <person name="Xie Q."/>
            <person name="Ylla G."/>
            <person name="Poulsen M."/>
            <person name="Gibbs R.A."/>
            <person name="Schal C."/>
            <person name="Richards S."/>
            <person name="Belles X."/>
            <person name="Korb J."/>
            <person name="Bornberg-Bauer E."/>
        </authorList>
    </citation>
    <scope>NUCLEOTIDE SEQUENCE [LARGE SCALE GENOMIC DNA]</scope>
    <source>
        <tissue evidence="3">Whole body</tissue>
    </source>
</reference>
<organism evidence="3 4">
    <name type="scientific">Cryptotermes secundus</name>
    <dbReference type="NCBI Taxonomy" id="105785"/>
    <lineage>
        <taxon>Eukaryota</taxon>
        <taxon>Metazoa</taxon>
        <taxon>Ecdysozoa</taxon>
        <taxon>Arthropoda</taxon>
        <taxon>Hexapoda</taxon>
        <taxon>Insecta</taxon>
        <taxon>Pterygota</taxon>
        <taxon>Neoptera</taxon>
        <taxon>Polyneoptera</taxon>
        <taxon>Dictyoptera</taxon>
        <taxon>Blattodea</taxon>
        <taxon>Blattoidea</taxon>
        <taxon>Termitoidae</taxon>
        <taxon>Kalotermitidae</taxon>
        <taxon>Cryptotermitinae</taxon>
        <taxon>Cryptotermes</taxon>
    </lineage>
</organism>
<gene>
    <name evidence="3" type="ORF">B7P43_G12416</name>
</gene>
<evidence type="ECO:0000313" key="3">
    <source>
        <dbReference type="EMBL" id="PNF27005.1"/>
    </source>
</evidence>
<dbReference type="PANTHER" id="PTHR23072:SF0">
    <property type="entry name" value="GPI ETHANOLAMINE PHOSPHATE TRANSFERASE 2"/>
    <property type="match status" value="1"/>
</dbReference>
<name>A0A2J7QEK3_9NEOP</name>
<proteinExistence type="predicted"/>